<protein>
    <submittedName>
        <fullName evidence="1">Uncharacterized protein</fullName>
    </submittedName>
</protein>
<reference evidence="1 2" key="1">
    <citation type="submission" date="2024-02" db="EMBL/GenBank/DDBJ databases">
        <title>Chromosome-scale genome assembly of the rough periwinkle Littorina saxatilis.</title>
        <authorList>
            <person name="De Jode A."/>
            <person name="Faria R."/>
            <person name="Formenti G."/>
            <person name="Sims Y."/>
            <person name="Smith T.P."/>
            <person name="Tracey A."/>
            <person name="Wood J.M.D."/>
            <person name="Zagrodzka Z.B."/>
            <person name="Johannesson K."/>
            <person name="Butlin R.K."/>
            <person name="Leder E.H."/>
        </authorList>
    </citation>
    <scope>NUCLEOTIDE SEQUENCE [LARGE SCALE GENOMIC DNA]</scope>
    <source>
        <strain evidence="1">Snail1</strain>
        <tissue evidence="1">Muscle</tissue>
    </source>
</reference>
<name>A0AAN9AWH2_9CAEN</name>
<evidence type="ECO:0000313" key="1">
    <source>
        <dbReference type="EMBL" id="KAK7094317.1"/>
    </source>
</evidence>
<dbReference type="Proteomes" id="UP001374579">
    <property type="component" value="Unassembled WGS sequence"/>
</dbReference>
<organism evidence="1 2">
    <name type="scientific">Littorina saxatilis</name>
    <dbReference type="NCBI Taxonomy" id="31220"/>
    <lineage>
        <taxon>Eukaryota</taxon>
        <taxon>Metazoa</taxon>
        <taxon>Spiralia</taxon>
        <taxon>Lophotrochozoa</taxon>
        <taxon>Mollusca</taxon>
        <taxon>Gastropoda</taxon>
        <taxon>Caenogastropoda</taxon>
        <taxon>Littorinimorpha</taxon>
        <taxon>Littorinoidea</taxon>
        <taxon>Littorinidae</taxon>
        <taxon>Littorina</taxon>
    </lineage>
</organism>
<proteinExistence type="predicted"/>
<keyword evidence="2" id="KW-1185">Reference proteome</keyword>
<dbReference type="AlphaFoldDB" id="A0AAN9AWH2"/>
<comment type="caution">
    <text evidence="1">The sequence shown here is derived from an EMBL/GenBank/DDBJ whole genome shotgun (WGS) entry which is preliminary data.</text>
</comment>
<sequence length="153" mass="17521">MGESNLIIVKYDETQVTHNDTDPVMDESNLIIVKYDETQVTHNDTDPVMDELNLIIVEYDETQVIQKPQSASSSMYYKKHAQMKMMKTENCGDVFKFITSILATLNKAKTIASPENVTKLLTRLFIKMFKPKENPTTPAFTSDTDLSMRPSRY</sequence>
<gene>
    <name evidence="1" type="ORF">V1264_007957</name>
</gene>
<dbReference type="EMBL" id="JBAMIC010000019">
    <property type="protein sequence ID" value="KAK7094317.1"/>
    <property type="molecule type" value="Genomic_DNA"/>
</dbReference>
<evidence type="ECO:0000313" key="2">
    <source>
        <dbReference type="Proteomes" id="UP001374579"/>
    </source>
</evidence>
<accession>A0AAN9AWH2</accession>